<comment type="similarity">
    <text evidence="6">Belongs to the zinc-containing alcohol dehydrogenase family. Quinone oxidoreductase subfamily.</text>
</comment>
<dbReference type="CDD" id="cd08252">
    <property type="entry name" value="AL_MDR"/>
    <property type="match status" value="1"/>
</dbReference>
<name>A0A8J6ITG2_9ALTE</name>
<reference evidence="8" key="2">
    <citation type="submission" date="2020-08" db="EMBL/GenBank/DDBJ databases">
        <authorList>
            <person name="Lai Q."/>
        </authorList>
    </citation>
    <scope>NUCLEOTIDE SEQUENCE</scope>
    <source>
        <strain evidence="8">S27-2</strain>
    </source>
</reference>
<dbReference type="Gene3D" id="3.90.180.10">
    <property type="entry name" value="Medium-chain alcohol dehydrogenases, catalytic domain"/>
    <property type="match status" value="1"/>
</dbReference>
<evidence type="ECO:0000256" key="1">
    <source>
        <dbReference type="ARBA" id="ARBA00004496"/>
    </source>
</evidence>
<dbReference type="InterPro" id="IPR020843">
    <property type="entry name" value="ER"/>
</dbReference>
<dbReference type="Gene3D" id="3.40.50.720">
    <property type="entry name" value="NAD(P)-binding Rossmann-like Domain"/>
    <property type="match status" value="1"/>
</dbReference>
<dbReference type="AlphaFoldDB" id="A0A8J6ITG2"/>
<comment type="subcellular location">
    <subcellularLocation>
        <location evidence="1">Cytoplasm</location>
    </subcellularLocation>
</comment>
<dbReference type="InterPro" id="IPR011032">
    <property type="entry name" value="GroES-like_sf"/>
</dbReference>
<dbReference type="GO" id="GO:0016491">
    <property type="term" value="F:oxidoreductase activity"/>
    <property type="evidence" value="ECO:0007669"/>
    <property type="project" value="UniProtKB-KW"/>
</dbReference>
<dbReference type="RefSeq" id="WP_186506058.1">
    <property type="nucleotide sequence ID" value="NZ_JACNEP010000004.1"/>
</dbReference>
<comment type="subunit">
    <text evidence="2">Homotetramer.</text>
</comment>
<dbReference type="PROSITE" id="PS01162">
    <property type="entry name" value="QOR_ZETA_CRYSTAL"/>
    <property type="match status" value="1"/>
</dbReference>
<evidence type="ECO:0000313" key="8">
    <source>
        <dbReference type="EMBL" id="MBC3765587.1"/>
    </source>
</evidence>
<keyword evidence="9" id="KW-1185">Reference proteome</keyword>
<proteinExistence type="inferred from homology"/>
<evidence type="ECO:0000256" key="4">
    <source>
        <dbReference type="ARBA" id="ARBA00022857"/>
    </source>
</evidence>
<dbReference type="PANTHER" id="PTHR44154">
    <property type="entry name" value="QUINONE OXIDOREDUCTASE"/>
    <property type="match status" value="1"/>
</dbReference>
<keyword evidence="6" id="KW-0862">Zinc</keyword>
<feature type="domain" description="Enoyl reductase (ER)" evidence="7">
    <location>
        <begin position="15"/>
        <end position="332"/>
    </location>
</feature>
<evidence type="ECO:0000256" key="2">
    <source>
        <dbReference type="ARBA" id="ARBA00011881"/>
    </source>
</evidence>
<dbReference type="GO" id="GO:0008270">
    <property type="term" value="F:zinc ion binding"/>
    <property type="evidence" value="ECO:0007669"/>
    <property type="project" value="InterPro"/>
</dbReference>
<evidence type="ECO:0000256" key="5">
    <source>
        <dbReference type="ARBA" id="ARBA00022884"/>
    </source>
</evidence>
<protein>
    <recommendedName>
        <fullName evidence="6">Zinc-type alcohol dehydrogenase-like protein</fullName>
    </recommendedName>
</protein>
<dbReference type="Proteomes" id="UP000601768">
    <property type="component" value="Unassembled WGS sequence"/>
</dbReference>
<reference evidence="8" key="1">
    <citation type="journal article" date="2018" name="Int. J. Syst. Evol. Microbiol.">
        <title>Neptunicella marina gen. nov., sp. nov., isolated from surface seawater.</title>
        <authorList>
            <person name="Liu X."/>
            <person name="Lai Q."/>
            <person name="Du Y."/>
            <person name="Zhang X."/>
            <person name="Liu Z."/>
            <person name="Sun F."/>
            <person name="Shao Z."/>
        </authorList>
    </citation>
    <scope>NUCLEOTIDE SEQUENCE</scope>
    <source>
        <strain evidence="8">S27-2</strain>
    </source>
</reference>
<keyword evidence="3" id="KW-0963">Cytoplasm</keyword>
<evidence type="ECO:0000259" key="7">
    <source>
        <dbReference type="SMART" id="SM00829"/>
    </source>
</evidence>
<keyword evidence="6" id="KW-0560">Oxidoreductase</keyword>
<dbReference type="GO" id="GO:0005737">
    <property type="term" value="C:cytoplasm"/>
    <property type="evidence" value="ECO:0007669"/>
    <property type="project" value="UniProtKB-SubCell"/>
</dbReference>
<dbReference type="Pfam" id="PF13602">
    <property type="entry name" value="ADH_zinc_N_2"/>
    <property type="match status" value="1"/>
</dbReference>
<keyword evidence="4" id="KW-0521">NADP</keyword>
<dbReference type="InterPro" id="IPR002364">
    <property type="entry name" value="Quin_OxRdtase/zeta-crystal_CS"/>
</dbReference>
<dbReference type="InterPro" id="IPR014182">
    <property type="entry name" value="ADH_Zn_typ-1"/>
</dbReference>
<dbReference type="EMBL" id="JACNEP010000004">
    <property type="protein sequence ID" value="MBC3765587.1"/>
    <property type="molecule type" value="Genomic_DNA"/>
</dbReference>
<evidence type="ECO:0000313" key="9">
    <source>
        <dbReference type="Proteomes" id="UP000601768"/>
    </source>
</evidence>
<dbReference type="InterPro" id="IPR013154">
    <property type="entry name" value="ADH-like_N"/>
</dbReference>
<dbReference type="InterPro" id="IPR051603">
    <property type="entry name" value="Zinc-ADH_QOR/CCCR"/>
</dbReference>
<dbReference type="Pfam" id="PF08240">
    <property type="entry name" value="ADH_N"/>
    <property type="match status" value="1"/>
</dbReference>
<keyword evidence="5" id="KW-0694">RNA-binding</keyword>
<keyword evidence="6" id="KW-0479">Metal-binding</keyword>
<evidence type="ECO:0000256" key="6">
    <source>
        <dbReference type="RuleBase" id="RU364000"/>
    </source>
</evidence>
<dbReference type="InterPro" id="IPR036291">
    <property type="entry name" value="NAD(P)-bd_dom_sf"/>
</dbReference>
<comment type="caution">
    <text evidence="8">The sequence shown here is derived from an EMBL/GenBank/DDBJ whole genome shotgun (WGS) entry which is preliminary data.</text>
</comment>
<gene>
    <name evidence="8" type="ORF">H8B19_06845</name>
</gene>
<dbReference type="SMART" id="SM00829">
    <property type="entry name" value="PKS_ER"/>
    <property type="match status" value="1"/>
</dbReference>
<dbReference type="NCBIfam" id="TIGR02817">
    <property type="entry name" value="adh_fam_1"/>
    <property type="match status" value="1"/>
</dbReference>
<dbReference type="SUPFAM" id="SSF51735">
    <property type="entry name" value="NAD(P)-binding Rossmann-fold domains"/>
    <property type="match status" value="1"/>
</dbReference>
<accession>A0A8J6ITG2</accession>
<dbReference type="GO" id="GO:0003723">
    <property type="term" value="F:RNA binding"/>
    <property type="evidence" value="ECO:0007669"/>
    <property type="project" value="UniProtKB-KW"/>
</dbReference>
<evidence type="ECO:0000256" key="3">
    <source>
        <dbReference type="ARBA" id="ARBA00022490"/>
    </source>
</evidence>
<sequence length="338" mass="36538">MQAVGYQQAHQLGEGALNDIELPVPQASAHDLLVEVSAVSVNPVDTKIRKSASVEQGYKVLGWDAVGTVKAVGEKVTLFKPGDRVWYAGDITRQGSNAQFQLVDERIVSLAPNSLSDAQAAALPLTSLTAWEMLFDRLQVKTGKDFSGESLLVIGAAGGVGSILVQLARKLTGLTVIGTASREETRNWLKELGVHHVIDHSKPLSQQLKAIGFDSVTHVVSLTNTDDHFDEIIESLAPQGKFGLIDDPAVLDATKLKRKSLSLHWELMFTRSLFQTADMLAQHHILSEVAALIDEGIIKTTLGENFGEINAANITKAHQLIESQQAKGKIVLQGFAKL</sequence>
<dbReference type="SUPFAM" id="SSF50129">
    <property type="entry name" value="GroES-like"/>
    <property type="match status" value="1"/>
</dbReference>
<organism evidence="8 9">
    <name type="scientific">Neptunicella marina</name>
    <dbReference type="NCBI Taxonomy" id="2125989"/>
    <lineage>
        <taxon>Bacteria</taxon>
        <taxon>Pseudomonadati</taxon>
        <taxon>Pseudomonadota</taxon>
        <taxon>Gammaproteobacteria</taxon>
        <taxon>Alteromonadales</taxon>
        <taxon>Alteromonadaceae</taxon>
        <taxon>Neptunicella</taxon>
    </lineage>
</organism>
<dbReference type="PANTHER" id="PTHR44154:SF1">
    <property type="entry name" value="QUINONE OXIDOREDUCTASE"/>
    <property type="match status" value="1"/>
</dbReference>